<dbReference type="EMBL" id="CP121195">
    <property type="protein sequence ID" value="XBH13571.1"/>
    <property type="molecule type" value="Genomic_DNA"/>
</dbReference>
<organism evidence="1">
    <name type="scientific">Edaphobacter paludis</name>
    <dbReference type="NCBI Taxonomy" id="3035702"/>
    <lineage>
        <taxon>Bacteria</taxon>
        <taxon>Pseudomonadati</taxon>
        <taxon>Acidobacteriota</taxon>
        <taxon>Terriglobia</taxon>
        <taxon>Terriglobales</taxon>
        <taxon>Acidobacteriaceae</taxon>
        <taxon>Edaphobacter</taxon>
    </lineage>
</organism>
<gene>
    <name evidence="1" type="ORF">P8936_18085</name>
</gene>
<protein>
    <submittedName>
        <fullName evidence="1">SRPBCC family protein</fullName>
    </submittedName>
</protein>
<name>A0AAU7D874_9BACT</name>
<dbReference type="InterPro" id="IPR023393">
    <property type="entry name" value="START-like_dom_sf"/>
</dbReference>
<dbReference type="Gene3D" id="3.30.530.20">
    <property type="match status" value="1"/>
</dbReference>
<dbReference type="RefSeq" id="WP_348269835.1">
    <property type="nucleotide sequence ID" value="NZ_CP121195.1"/>
</dbReference>
<sequence length="183" mass="21121">METIRVTTWMDAPMERCFKLATSIDLHLASAAQTQEKAIGGVTSGLITEGQTVQWQGRHFGQLRTHTSKIDGWRPYSYFREVMVEGSFARFEHEHHFAVMDDGTRMRDEIRFSAPHGVLGKFMEKMVLRRHLIKMLRQRNVLIKRAAESEEWRKYLERTGTVTGGREAGLVNGWDKRSALQRG</sequence>
<accession>A0AAU7D874</accession>
<dbReference type="CDD" id="cd07820">
    <property type="entry name" value="SRPBCC_3"/>
    <property type="match status" value="1"/>
</dbReference>
<dbReference type="SUPFAM" id="SSF55961">
    <property type="entry name" value="Bet v1-like"/>
    <property type="match status" value="1"/>
</dbReference>
<reference evidence="1" key="1">
    <citation type="submission" date="2023-03" db="EMBL/GenBank/DDBJ databases">
        <title>Edaphobacter sp.</title>
        <authorList>
            <person name="Huber K.J."/>
            <person name="Papendorf J."/>
            <person name="Pilke C."/>
            <person name="Bunk B."/>
            <person name="Sproeer C."/>
            <person name="Pester M."/>
        </authorList>
    </citation>
    <scope>NUCLEOTIDE SEQUENCE</scope>
    <source>
        <strain evidence="1">DSM 109920</strain>
    </source>
</reference>
<evidence type="ECO:0000313" key="1">
    <source>
        <dbReference type="EMBL" id="XBH13571.1"/>
    </source>
</evidence>
<proteinExistence type="predicted"/>
<dbReference type="AlphaFoldDB" id="A0AAU7D874"/>